<dbReference type="AlphaFoldDB" id="A0A368MWP1"/>
<evidence type="ECO:0000313" key="1">
    <source>
        <dbReference type="EMBL" id="RCU42667.1"/>
    </source>
</evidence>
<name>A0A368MWP1_9FLAO</name>
<dbReference type="Pfam" id="PF19777">
    <property type="entry name" value="DUF6263"/>
    <property type="match status" value="1"/>
</dbReference>
<dbReference type="OrthoDB" id="1143169at2"/>
<proteinExistence type="predicted"/>
<keyword evidence="2" id="KW-1185">Reference proteome</keyword>
<accession>A0A368MWP1</accession>
<dbReference type="EMBL" id="QPIE01000005">
    <property type="protein sequence ID" value="RCU42667.1"/>
    <property type="molecule type" value="Genomic_DNA"/>
</dbReference>
<dbReference type="InterPro" id="IPR046230">
    <property type="entry name" value="DUF6263"/>
</dbReference>
<sequence length="351" mass="38578">MKKITALVLVSIALAACKKESKTITKIDPVTGDTISIEVPAADSAQTLKEMAQNAAIKDSAGIFTQSLKLEKGKTYPFTTHQKDVATAKLPDGSSQSMTRENTDEITFTVNNFENKIYDITINFVAKKTSQSAQGKTETIDTRQPAPKDEGLKNRWTIDKAMTGNKLNMKIHENGNIISIKGFDPIYSKFTTTVNGLTKDANERKALLAQLKASFSEEVLKDQFSKNIFIIPKKGAKIGEKWTVSENASPDGKIKIQSHYTLKKVKDGIAEITITGGIPKQSNKETQEGVTQTLSSELTQNGTYTFDVHSGWIINQNIHVKTSQSQTFSDGKNSETMTNTSDSYVIVNPKK</sequence>
<protein>
    <submittedName>
        <fullName evidence="1">Uncharacterized protein</fullName>
    </submittedName>
</protein>
<reference evidence="1 2" key="1">
    <citation type="submission" date="2018-07" db="EMBL/GenBank/DDBJ databases">
        <title>Chryseobacterium lacus sp. nov., isolated from lake water.</title>
        <authorList>
            <person name="Li C.-M."/>
        </authorList>
    </citation>
    <scope>NUCLEOTIDE SEQUENCE [LARGE SCALE GENOMIC DNA]</scope>
    <source>
        <strain evidence="1 2">YLOS41</strain>
    </source>
</reference>
<organism evidence="1 2">
    <name type="scientific">Chryseobacterium lacus</name>
    <dbReference type="NCBI Taxonomy" id="2058346"/>
    <lineage>
        <taxon>Bacteria</taxon>
        <taxon>Pseudomonadati</taxon>
        <taxon>Bacteroidota</taxon>
        <taxon>Flavobacteriia</taxon>
        <taxon>Flavobacteriales</taxon>
        <taxon>Weeksellaceae</taxon>
        <taxon>Chryseobacterium group</taxon>
        <taxon>Chryseobacterium</taxon>
    </lineage>
</organism>
<dbReference type="PROSITE" id="PS51257">
    <property type="entry name" value="PROKAR_LIPOPROTEIN"/>
    <property type="match status" value="1"/>
</dbReference>
<gene>
    <name evidence="1" type="ORF">DQ356_07535</name>
</gene>
<evidence type="ECO:0000313" key="2">
    <source>
        <dbReference type="Proteomes" id="UP000252172"/>
    </source>
</evidence>
<dbReference type="RefSeq" id="WP_114303878.1">
    <property type="nucleotide sequence ID" value="NZ_QPIE01000005.1"/>
</dbReference>
<dbReference type="Proteomes" id="UP000252172">
    <property type="component" value="Unassembled WGS sequence"/>
</dbReference>
<comment type="caution">
    <text evidence="1">The sequence shown here is derived from an EMBL/GenBank/DDBJ whole genome shotgun (WGS) entry which is preliminary data.</text>
</comment>